<proteinExistence type="predicted"/>
<protein>
    <submittedName>
        <fullName evidence="1">MoaD/ThiS family protein</fullName>
    </submittedName>
</protein>
<organism evidence="1 2">
    <name type="scientific">Eiseniibacteriota bacterium</name>
    <dbReference type="NCBI Taxonomy" id="2212470"/>
    <lineage>
        <taxon>Bacteria</taxon>
        <taxon>Candidatus Eiseniibacteriota</taxon>
    </lineage>
</organism>
<evidence type="ECO:0000313" key="1">
    <source>
        <dbReference type="EMBL" id="MCA9728604.1"/>
    </source>
</evidence>
<dbReference type="InterPro" id="IPR003749">
    <property type="entry name" value="ThiS/MoaD-like"/>
</dbReference>
<dbReference type="SUPFAM" id="SSF54285">
    <property type="entry name" value="MoaD/ThiS"/>
    <property type="match status" value="1"/>
</dbReference>
<dbReference type="EMBL" id="JAGQHR010000428">
    <property type="protein sequence ID" value="MCA9728604.1"/>
    <property type="molecule type" value="Genomic_DNA"/>
</dbReference>
<dbReference type="InterPro" id="IPR016155">
    <property type="entry name" value="Mopterin_synth/thiamin_S_b"/>
</dbReference>
<accession>A0A956LZX9</accession>
<dbReference type="Gene3D" id="3.10.20.30">
    <property type="match status" value="1"/>
</dbReference>
<sequence length="95" mass="10120">MTTTAPSVDLRLPQVLKMAVGTDRIAARGSTIPEALRSAFVQVPGLERHLLLDSGELRPHVLCVVNGECLLRAQVAGFVLHDGDEILIHQAISGG</sequence>
<dbReference type="AlphaFoldDB" id="A0A956LZX9"/>
<dbReference type="Proteomes" id="UP000697710">
    <property type="component" value="Unassembled WGS sequence"/>
</dbReference>
<comment type="caution">
    <text evidence="1">The sequence shown here is derived from an EMBL/GenBank/DDBJ whole genome shotgun (WGS) entry which is preliminary data.</text>
</comment>
<dbReference type="InterPro" id="IPR012675">
    <property type="entry name" value="Beta-grasp_dom_sf"/>
</dbReference>
<reference evidence="1" key="1">
    <citation type="submission" date="2020-04" db="EMBL/GenBank/DDBJ databases">
        <authorList>
            <person name="Zhang T."/>
        </authorList>
    </citation>
    <scope>NUCLEOTIDE SEQUENCE</scope>
    <source>
        <strain evidence="1">HKST-UBA01</strain>
    </source>
</reference>
<name>A0A956LZX9_UNCEI</name>
<gene>
    <name evidence="1" type="ORF">KC729_13025</name>
</gene>
<dbReference type="Pfam" id="PF02597">
    <property type="entry name" value="ThiS"/>
    <property type="match status" value="1"/>
</dbReference>
<reference evidence="1" key="2">
    <citation type="journal article" date="2021" name="Microbiome">
        <title>Successional dynamics and alternative stable states in a saline activated sludge microbial community over 9 years.</title>
        <authorList>
            <person name="Wang Y."/>
            <person name="Ye J."/>
            <person name="Ju F."/>
            <person name="Liu L."/>
            <person name="Boyd J.A."/>
            <person name="Deng Y."/>
            <person name="Parks D.H."/>
            <person name="Jiang X."/>
            <person name="Yin X."/>
            <person name="Woodcroft B.J."/>
            <person name="Tyson G.W."/>
            <person name="Hugenholtz P."/>
            <person name="Polz M.F."/>
            <person name="Zhang T."/>
        </authorList>
    </citation>
    <scope>NUCLEOTIDE SEQUENCE</scope>
    <source>
        <strain evidence="1">HKST-UBA01</strain>
    </source>
</reference>
<evidence type="ECO:0000313" key="2">
    <source>
        <dbReference type="Proteomes" id="UP000697710"/>
    </source>
</evidence>